<dbReference type="AlphaFoldDB" id="B9JQ94"/>
<name>B9JQ94_RHIR8</name>
<dbReference type="InterPro" id="IPR000486">
    <property type="entry name" value="Xdiol_ring_cleave_dOase_1/2"/>
</dbReference>
<evidence type="ECO:0000256" key="7">
    <source>
        <dbReference type="ARBA" id="ARBA00023004"/>
    </source>
</evidence>
<evidence type="ECO:0000313" key="10">
    <source>
        <dbReference type="EMBL" id="ACM31313.1"/>
    </source>
</evidence>
<evidence type="ECO:0000256" key="5">
    <source>
        <dbReference type="ARBA" id="ARBA00022964"/>
    </source>
</evidence>
<keyword evidence="5 8" id="KW-0223">Dioxygenase</keyword>
<evidence type="ECO:0000256" key="2">
    <source>
        <dbReference type="ARBA" id="ARBA00008784"/>
    </source>
</evidence>
<protein>
    <submittedName>
        <fullName evidence="10">Catechol 2,3-dioxygenase</fullName>
    </submittedName>
</protein>
<comment type="similarity">
    <text evidence="2 8">Belongs to the extradiol ring-cleavage dioxygenase family.</text>
</comment>
<evidence type="ECO:0000256" key="4">
    <source>
        <dbReference type="ARBA" id="ARBA00022797"/>
    </source>
</evidence>
<keyword evidence="4 8" id="KW-0058">Aromatic hydrocarbons catabolism</keyword>
<dbReference type="GO" id="GO:0051213">
    <property type="term" value="F:dioxygenase activity"/>
    <property type="evidence" value="ECO:0007669"/>
    <property type="project" value="UniProtKB-KW"/>
</dbReference>
<dbReference type="InterPro" id="IPR050383">
    <property type="entry name" value="GlyoxalaseI/FosfomycinResist"/>
</dbReference>
<dbReference type="InterPro" id="IPR029068">
    <property type="entry name" value="Glyas_Bleomycin-R_OHBP_Dase"/>
</dbReference>
<geneLocation type="plasmid" evidence="10 11">
    <name>pAtK84c</name>
</geneLocation>
<dbReference type="InterPro" id="IPR037523">
    <property type="entry name" value="VOC_core"/>
</dbReference>
<evidence type="ECO:0000313" key="11">
    <source>
        <dbReference type="Proteomes" id="UP000001600"/>
    </source>
</evidence>
<dbReference type="SUPFAM" id="SSF54593">
    <property type="entry name" value="Glyoxalase/Bleomycin resistance protein/Dihydroxybiphenyl dioxygenase"/>
    <property type="match status" value="1"/>
</dbReference>
<dbReference type="KEGG" id="ara:Arad_12314"/>
<organism evidence="10 11">
    <name type="scientific">Rhizobium rhizogenes (strain K84 / ATCC BAA-868)</name>
    <name type="common">Agrobacterium radiobacter</name>
    <dbReference type="NCBI Taxonomy" id="311403"/>
    <lineage>
        <taxon>Bacteria</taxon>
        <taxon>Pseudomonadati</taxon>
        <taxon>Pseudomonadota</taxon>
        <taxon>Alphaproteobacteria</taxon>
        <taxon>Hyphomicrobiales</taxon>
        <taxon>Rhizobiaceae</taxon>
        <taxon>Rhizobium/Agrobacterium group</taxon>
        <taxon>Rhizobium</taxon>
    </lineage>
</organism>
<dbReference type="Gene3D" id="3.10.180.10">
    <property type="entry name" value="2,3-Dihydroxybiphenyl 1,2-Dioxygenase, domain 1"/>
    <property type="match status" value="2"/>
</dbReference>
<accession>B9JQ94</accession>
<dbReference type="RefSeq" id="WP_012653305.1">
    <property type="nucleotide sequence ID" value="NC_011987.1"/>
</dbReference>
<dbReference type="InterPro" id="IPR004360">
    <property type="entry name" value="Glyas_Fos-R_dOase_dom"/>
</dbReference>
<keyword evidence="10" id="KW-0614">Plasmid</keyword>
<evidence type="ECO:0000256" key="6">
    <source>
        <dbReference type="ARBA" id="ARBA00023002"/>
    </source>
</evidence>
<keyword evidence="6 8" id="KW-0560">Oxidoreductase</keyword>
<feature type="domain" description="VOC" evidence="9">
    <location>
        <begin position="150"/>
        <end position="276"/>
    </location>
</feature>
<dbReference type="HOGENOM" id="CLU_052361_3_0_5"/>
<comment type="cofactor">
    <cofactor evidence="1 8">
        <name>Fe(2+)</name>
        <dbReference type="ChEBI" id="CHEBI:29033"/>
    </cofactor>
</comment>
<dbReference type="PROSITE" id="PS00082">
    <property type="entry name" value="EXTRADIOL_DIOXYGENAS"/>
    <property type="match status" value="1"/>
</dbReference>
<feature type="domain" description="VOC" evidence="9">
    <location>
        <begin position="8"/>
        <end position="120"/>
    </location>
</feature>
<reference evidence="10 11" key="1">
    <citation type="journal article" date="2009" name="J. Bacteriol.">
        <title>Genome sequences of three Agrobacterium biovars help elucidate the evolution of multichromosome genomes in bacteria.</title>
        <authorList>
            <person name="Slater S.C."/>
            <person name="Goldman B.S."/>
            <person name="Goodner B."/>
            <person name="Setubal J.C."/>
            <person name="Farrand S.K."/>
            <person name="Nester E.W."/>
            <person name="Burr T.J."/>
            <person name="Banta L."/>
            <person name="Dickerman A.W."/>
            <person name="Paulsen I."/>
            <person name="Otten L."/>
            <person name="Suen G."/>
            <person name="Welch R."/>
            <person name="Almeida N.F."/>
            <person name="Arnold F."/>
            <person name="Burton O.T."/>
            <person name="Du Z."/>
            <person name="Ewing A."/>
            <person name="Godsy E."/>
            <person name="Heisel S."/>
            <person name="Houmiel K.L."/>
            <person name="Jhaveri J."/>
            <person name="Lu J."/>
            <person name="Miller N.M."/>
            <person name="Norton S."/>
            <person name="Chen Q."/>
            <person name="Phoolcharoen W."/>
            <person name="Ohlin V."/>
            <person name="Ondrusek D."/>
            <person name="Pride N."/>
            <person name="Stricklin S.L."/>
            <person name="Sun J."/>
            <person name="Wheeler C."/>
            <person name="Wilson L."/>
            <person name="Zhu H."/>
            <person name="Wood D.W."/>
        </authorList>
    </citation>
    <scope>NUCLEOTIDE SEQUENCE [LARGE SCALE GENOMIC DNA]</scope>
    <source>
        <strain evidence="11">K84 / ATCC BAA-868</strain>
        <plasmid evidence="10 11">pAtK84c</plasmid>
    </source>
</reference>
<dbReference type="GO" id="GO:0008198">
    <property type="term" value="F:ferrous iron binding"/>
    <property type="evidence" value="ECO:0007669"/>
    <property type="project" value="InterPro"/>
</dbReference>
<sequence>MYERYISQLAHVKVTTPKIEASLSFYKNVLGMEESGRAGGSVFLRGWGEGFYHSLELVEGKEPGLSHIGWRAQGPEQLELAAKRIEAAGAGLGWTEGNAGHGKTFRYRGPGGHEHHLFWDVTRFQPSVAQAPIFPNRPQRFQPRGVAVRSIDHVTIATANPEKDANWYRETLGHRYMEATVADPEANFGEFVVFGMTTVCERSHDMGLVADFSGALGRVNHIAYWVDQREELRRAADVLLDADIAIEFGPGRHGMGEQDYLYCREPGGMRIELNSGGYHNYEPDFETVRWTPAQGSNVYYKNLKMPHSMHESFPPVDMSHAAENMAKTTLFV</sequence>
<keyword evidence="7 8" id="KW-0408">Iron</keyword>
<keyword evidence="3" id="KW-0479">Metal-binding</keyword>
<evidence type="ECO:0000256" key="8">
    <source>
        <dbReference type="RuleBase" id="RU000683"/>
    </source>
</evidence>
<evidence type="ECO:0000259" key="9">
    <source>
        <dbReference type="PROSITE" id="PS51819"/>
    </source>
</evidence>
<evidence type="ECO:0000256" key="1">
    <source>
        <dbReference type="ARBA" id="ARBA00001954"/>
    </source>
</evidence>
<evidence type="ECO:0000256" key="3">
    <source>
        <dbReference type="ARBA" id="ARBA00022723"/>
    </source>
</evidence>
<dbReference type="Proteomes" id="UP000001600">
    <property type="component" value="Plasmid pAtK84c"/>
</dbReference>
<dbReference type="PROSITE" id="PS51819">
    <property type="entry name" value="VOC"/>
    <property type="match status" value="2"/>
</dbReference>
<dbReference type="PANTHER" id="PTHR21366">
    <property type="entry name" value="GLYOXALASE FAMILY PROTEIN"/>
    <property type="match status" value="1"/>
</dbReference>
<proteinExistence type="inferred from homology"/>
<dbReference type="Pfam" id="PF00903">
    <property type="entry name" value="Glyoxalase"/>
    <property type="match status" value="2"/>
</dbReference>
<dbReference type="EMBL" id="CP000631">
    <property type="protein sequence ID" value="ACM31313.1"/>
    <property type="molecule type" value="Genomic_DNA"/>
</dbReference>
<gene>
    <name evidence="10" type="ordered locus">Arad_12314</name>
</gene>